<reference evidence="1 2" key="1">
    <citation type="submission" date="2018-08" db="EMBL/GenBank/DDBJ databases">
        <title>Parvularcula sp. SM1705, isolated from surface water of the South Sea China.</title>
        <authorList>
            <person name="Sun L."/>
        </authorList>
    </citation>
    <scope>NUCLEOTIDE SEQUENCE [LARGE SCALE GENOMIC DNA]</scope>
    <source>
        <strain evidence="1 2">SM1705</strain>
    </source>
</reference>
<gene>
    <name evidence="1" type="ORF">DX908_02680</name>
</gene>
<dbReference type="AlphaFoldDB" id="A0A371RFR6"/>
<sequence length="149" mass="16438">MTETRKNHTNSQAEAILQSVTQQHRSPKRMILLAGAALLALELFAPNNVKPTTIFGKAYGRIIEGQGKSSRSVMACAIEIDRLVERLGEAKRNRSQALGNCTVSTLLDFLEPGAGQQTNAICQQMVRDKFDPDILEIERALNKAKECLD</sequence>
<keyword evidence="2" id="KW-1185">Reference proteome</keyword>
<comment type="caution">
    <text evidence="1">The sequence shown here is derived from an EMBL/GenBank/DDBJ whole genome shotgun (WGS) entry which is preliminary data.</text>
</comment>
<protein>
    <submittedName>
        <fullName evidence="1">Uncharacterized protein</fullName>
    </submittedName>
</protein>
<dbReference type="EMBL" id="QUQO01000001">
    <property type="protein sequence ID" value="RFB04285.1"/>
    <property type="molecule type" value="Genomic_DNA"/>
</dbReference>
<organism evidence="1 2">
    <name type="scientific">Parvularcula marina</name>
    <dbReference type="NCBI Taxonomy" id="2292771"/>
    <lineage>
        <taxon>Bacteria</taxon>
        <taxon>Pseudomonadati</taxon>
        <taxon>Pseudomonadota</taxon>
        <taxon>Alphaproteobacteria</taxon>
        <taxon>Parvularculales</taxon>
        <taxon>Parvularculaceae</taxon>
        <taxon>Parvularcula</taxon>
    </lineage>
</organism>
<dbReference type="InParanoid" id="A0A371RFR6"/>
<evidence type="ECO:0000313" key="2">
    <source>
        <dbReference type="Proteomes" id="UP000264589"/>
    </source>
</evidence>
<evidence type="ECO:0000313" key="1">
    <source>
        <dbReference type="EMBL" id="RFB04285.1"/>
    </source>
</evidence>
<dbReference type="RefSeq" id="WP_116390913.1">
    <property type="nucleotide sequence ID" value="NZ_QUQO01000001.1"/>
</dbReference>
<accession>A0A371RFR6</accession>
<dbReference type="Proteomes" id="UP000264589">
    <property type="component" value="Unassembled WGS sequence"/>
</dbReference>
<proteinExistence type="predicted"/>
<name>A0A371RFR6_9PROT</name>